<dbReference type="SUPFAM" id="SSF47616">
    <property type="entry name" value="GST C-terminal domain-like"/>
    <property type="match status" value="1"/>
</dbReference>
<accession>A0A9Q8QKG7</accession>
<dbReference type="GeneID" id="72069209"/>
<dbReference type="OrthoDB" id="249703at2759"/>
<dbReference type="PROSITE" id="PS50404">
    <property type="entry name" value="GST_NTER"/>
    <property type="match status" value="1"/>
</dbReference>
<dbReference type="CDD" id="cd03043">
    <property type="entry name" value="GST_N_1"/>
    <property type="match status" value="1"/>
</dbReference>
<feature type="domain" description="GST C-terminal" evidence="3">
    <location>
        <begin position="97"/>
        <end position="223"/>
    </location>
</feature>
<comment type="similarity">
    <text evidence="1">Belongs to the GST superfamily.</text>
</comment>
<keyword evidence="4" id="KW-0808">Transferase</keyword>
<dbReference type="Gene3D" id="3.40.30.10">
    <property type="entry name" value="Glutaredoxin"/>
    <property type="match status" value="1"/>
</dbReference>
<evidence type="ECO:0000259" key="3">
    <source>
        <dbReference type="PROSITE" id="PS50405"/>
    </source>
</evidence>
<dbReference type="Proteomes" id="UP000829364">
    <property type="component" value="Chromosome 6"/>
</dbReference>
<dbReference type="Gene3D" id="1.20.1050.10">
    <property type="match status" value="1"/>
</dbReference>
<dbReference type="PROSITE" id="PS50405">
    <property type="entry name" value="GST_CTER"/>
    <property type="match status" value="1"/>
</dbReference>
<organism evidence="4 5">
    <name type="scientific">Purpureocillium takamizusanense</name>
    <dbReference type="NCBI Taxonomy" id="2060973"/>
    <lineage>
        <taxon>Eukaryota</taxon>
        <taxon>Fungi</taxon>
        <taxon>Dikarya</taxon>
        <taxon>Ascomycota</taxon>
        <taxon>Pezizomycotina</taxon>
        <taxon>Sordariomycetes</taxon>
        <taxon>Hypocreomycetidae</taxon>
        <taxon>Hypocreales</taxon>
        <taxon>Ophiocordycipitaceae</taxon>
        <taxon>Purpureocillium</taxon>
    </lineage>
</organism>
<feature type="domain" description="GST N-terminal" evidence="2">
    <location>
        <begin position="2"/>
        <end position="94"/>
    </location>
</feature>
<dbReference type="KEGG" id="ptkz:JDV02_007261"/>
<dbReference type="InterPro" id="IPR036249">
    <property type="entry name" value="Thioredoxin-like_sf"/>
</dbReference>
<protein>
    <submittedName>
        <fullName evidence="4">Glutathione transferase</fullName>
        <ecNumber evidence="4">2.5.1.18</ecNumber>
    </submittedName>
</protein>
<dbReference type="InterPro" id="IPR004045">
    <property type="entry name" value="Glutathione_S-Trfase_N"/>
</dbReference>
<proteinExistence type="inferred from homology"/>
<evidence type="ECO:0000256" key="1">
    <source>
        <dbReference type="ARBA" id="ARBA00007409"/>
    </source>
</evidence>
<dbReference type="EC" id="2.5.1.18" evidence="4"/>
<dbReference type="SUPFAM" id="SSF52833">
    <property type="entry name" value="Thioredoxin-like"/>
    <property type="match status" value="1"/>
</dbReference>
<dbReference type="AlphaFoldDB" id="A0A9Q8QKG7"/>
<sequence length="241" mass="27060">MYALYIGNKRYSSWSMRPWVLLRALDIPFDEKLHFFKPGQAQPEFKAFSPSAKVPCLHDTDTNTNNQDNNGNGVVVWDSLAIAEYLAERHPGVWPSDRAARAFARCAAAEMHSSFAAVRDECSMNVALRIELPRPLSEPLRRDLARLGALFAEGLERFGGPYLAGAAFTAADAFFAPVASRCQTYGIRFDDEPRAQAYVDALLAHPAVRAWIEQGIRETEREPYHEEDCVRGRKVLEDLAK</sequence>
<dbReference type="PANTHER" id="PTHR44051:SF8">
    <property type="entry name" value="GLUTATHIONE S-TRANSFERASE GSTA"/>
    <property type="match status" value="1"/>
</dbReference>
<evidence type="ECO:0000313" key="4">
    <source>
        <dbReference type="EMBL" id="UNI21255.1"/>
    </source>
</evidence>
<evidence type="ECO:0000259" key="2">
    <source>
        <dbReference type="PROSITE" id="PS50404"/>
    </source>
</evidence>
<dbReference type="Pfam" id="PF13409">
    <property type="entry name" value="GST_N_2"/>
    <property type="match status" value="1"/>
</dbReference>
<reference evidence="4" key="1">
    <citation type="submission" date="2021-11" db="EMBL/GenBank/DDBJ databases">
        <title>Purpureocillium_takamizusanense_genome.</title>
        <authorList>
            <person name="Nguyen N.-H."/>
        </authorList>
    </citation>
    <scope>NUCLEOTIDE SEQUENCE</scope>
    <source>
        <strain evidence="4">PT3</strain>
    </source>
</reference>
<dbReference type="InterPro" id="IPR036282">
    <property type="entry name" value="Glutathione-S-Trfase_C_sf"/>
</dbReference>
<name>A0A9Q8QKG7_9HYPO</name>
<keyword evidence="5" id="KW-1185">Reference proteome</keyword>
<dbReference type="GO" id="GO:0004364">
    <property type="term" value="F:glutathione transferase activity"/>
    <property type="evidence" value="ECO:0007669"/>
    <property type="project" value="UniProtKB-EC"/>
</dbReference>
<evidence type="ECO:0000313" key="5">
    <source>
        <dbReference type="Proteomes" id="UP000829364"/>
    </source>
</evidence>
<dbReference type="InterPro" id="IPR010987">
    <property type="entry name" value="Glutathione-S-Trfase_C-like"/>
</dbReference>
<dbReference type="Pfam" id="PF13410">
    <property type="entry name" value="GST_C_2"/>
    <property type="match status" value="1"/>
</dbReference>
<dbReference type="SFLD" id="SFLDS00019">
    <property type="entry name" value="Glutathione_Transferase_(cytos"/>
    <property type="match status" value="1"/>
</dbReference>
<dbReference type="RefSeq" id="XP_047844736.1">
    <property type="nucleotide sequence ID" value="XM_047988738.1"/>
</dbReference>
<dbReference type="SFLD" id="SFLDG00358">
    <property type="entry name" value="Main_(cytGST)"/>
    <property type="match status" value="1"/>
</dbReference>
<dbReference type="EMBL" id="CP086359">
    <property type="protein sequence ID" value="UNI21255.1"/>
    <property type="molecule type" value="Genomic_DNA"/>
</dbReference>
<gene>
    <name evidence="4" type="ORF">JDV02_007261</name>
</gene>
<dbReference type="PANTHER" id="PTHR44051">
    <property type="entry name" value="GLUTATHIONE S-TRANSFERASE-RELATED"/>
    <property type="match status" value="1"/>
</dbReference>
<dbReference type="InterPro" id="IPR040079">
    <property type="entry name" value="Glutathione_S-Trfase"/>
</dbReference>